<evidence type="ECO:0000313" key="1">
    <source>
        <dbReference type="EMBL" id="CAL5991052.1"/>
    </source>
</evidence>
<reference evidence="1 2" key="1">
    <citation type="submission" date="2024-07" db="EMBL/GenBank/DDBJ databases">
        <authorList>
            <person name="Akdeniz Z."/>
        </authorList>
    </citation>
    <scope>NUCLEOTIDE SEQUENCE [LARGE SCALE GENOMIC DNA]</scope>
</reference>
<dbReference type="EMBL" id="CAXDID020000026">
    <property type="protein sequence ID" value="CAL5991052.1"/>
    <property type="molecule type" value="Genomic_DNA"/>
</dbReference>
<evidence type="ECO:0008006" key="3">
    <source>
        <dbReference type="Google" id="ProtNLM"/>
    </source>
</evidence>
<accession>A0ABP1HFS2</accession>
<keyword evidence="2" id="KW-1185">Reference proteome</keyword>
<evidence type="ECO:0000313" key="2">
    <source>
        <dbReference type="Proteomes" id="UP001642409"/>
    </source>
</evidence>
<comment type="caution">
    <text evidence="1">The sequence shown here is derived from an EMBL/GenBank/DDBJ whole genome shotgun (WGS) entry which is preliminary data.</text>
</comment>
<dbReference type="Proteomes" id="UP001642409">
    <property type="component" value="Unassembled WGS sequence"/>
</dbReference>
<sequence>MSQLVIVVVISAQNKLHVQLNDCFSQQSMIILNQNNRSFILNLRATNNLKCDVFAGDVQFNLTINSQLFTSDLYVVVFNYEYRQDQQIVFLIPEKYDLSKFHDENFVQVKLFNIQYISFVQIRIMDEIKSDISKCFDSITLTVQSQSASFGMCPTQNCLNQLVTQNQNSNSYVSQVTLVVDKFIYELKLEAVIKAYQYQYCYWQQISITSSDLQEIKTISFLQSKLNIFITQKKRDVKLSYIVDINVTSFSNVFTDKYVYLFNYQNEVGFEVYFKFDLAKFDYVRQQIDALNYDRIEYRLTGQNTNSKNVVQNRSITQTFDRFNESIGKIKYSCTNMLGIQKQTCLEMYQINMNEIYSTEVYNLDIMFYFQDKLIFLMKATKCQIRYTCWNHGVAIITNKALNIQLTSNQYCDKYNNYYDYSNINTKLIIYSNSSNQIYRNVETNVIASKFNNFNYSCQQIDCLQIKLNTSIMCFNIWSIHLLKCTKLIKQLTNENIIKLKLEESQLDQLQQWQLLFNYFSKLKNLKY</sequence>
<organism evidence="1 2">
    <name type="scientific">Hexamita inflata</name>
    <dbReference type="NCBI Taxonomy" id="28002"/>
    <lineage>
        <taxon>Eukaryota</taxon>
        <taxon>Metamonada</taxon>
        <taxon>Diplomonadida</taxon>
        <taxon>Hexamitidae</taxon>
        <taxon>Hexamitinae</taxon>
        <taxon>Hexamita</taxon>
    </lineage>
</organism>
<protein>
    <recommendedName>
        <fullName evidence="3">Transmembrane protein</fullName>
    </recommendedName>
</protein>
<gene>
    <name evidence="1" type="ORF">HINF_LOCUS11884</name>
</gene>
<name>A0ABP1HFS2_9EUKA</name>
<proteinExistence type="predicted"/>